<dbReference type="Proteomes" id="UP000735302">
    <property type="component" value="Unassembled WGS sequence"/>
</dbReference>
<dbReference type="EMBL" id="BLXT01003737">
    <property type="protein sequence ID" value="GFO04188.1"/>
    <property type="molecule type" value="Genomic_DNA"/>
</dbReference>
<gene>
    <name evidence="1" type="ORF">PoB_003069300</name>
</gene>
<protein>
    <recommendedName>
        <fullName evidence="3">HTH psq-type domain-containing protein</fullName>
    </recommendedName>
</protein>
<keyword evidence="2" id="KW-1185">Reference proteome</keyword>
<organism evidence="1 2">
    <name type="scientific">Plakobranchus ocellatus</name>
    <dbReference type="NCBI Taxonomy" id="259542"/>
    <lineage>
        <taxon>Eukaryota</taxon>
        <taxon>Metazoa</taxon>
        <taxon>Spiralia</taxon>
        <taxon>Lophotrochozoa</taxon>
        <taxon>Mollusca</taxon>
        <taxon>Gastropoda</taxon>
        <taxon>Heterobranchia</taxon>
        <taxon>Euthyneura</taxon>
        <taxon>Panpulmonata</taxon>
        <taxon>Sacoglossa</taxon>
        <taxon>Placobranchoidea</taxon>
        <taxon>Plakobranchidae</taxon>
        <taxon>Plakobranchus</taxon>
    </lineage>
</organism>
<accession>A0AAV4ABR2</accession>
<sequence length="84" mass="9279">MEDEPLAASNITADTAYRIVAKYKSLTKADIAPLLETKPQSLTMTAATAASVALWHCALVQRYKRATTLPRQWLALIINIVTTY</sequence>
<name>A0AAV4ABR2_9GAST</name>
<proteinExistence type="predicted"/>
<evidence type="ECO:0000313" key="1">
    <source>
        <dbReference type="EMBL" id="GFO04188.1"/>
    </source>
</evidence>
<reference evidence="1 2" key="1">
    <citation type="journal article" date="2021" name="Elife">
        <title>Chloroplast acquisition without the gene transfer in kleptoplastic sea slugs, Plakobranchus ocellatus.</title>
        <authorList>
            <person name="Maeda T."/>
            <person name="Takahashi S."/>
            <person name="Yoshida T."/>
            <person name="Shimamura S."/>
            <person name="Takaki Y."/>
            <person name="Nagai Y."/>
            <person name="Toyoda A."/>
            <person name="Suzuki Y."/>
            <person name="Arimoto A."/>
            <person name="Ishii H."/>
            <person name="Satoh N."/>
            <person name="Nishiyama T."/>
            <person name="Hasebe M."/>
            <person name="Maruyama T."/>
            <person name="Minagawa J."/>
            <person name="Obokata J."/>
            <person name="Shigenobu S."/>
        </authorList>
    </citation>
    <scope>NUCLEOTIDE SEQUENCE [LARGE SCALE GENOMIC DNA]</scope>
</reference>
<evidence type="ECO:0008006" key="3">
    <source>
        <dbReference type="Google" id="ProtNLM"/>
    </source>
</evidence>
<comment type="caution">
    <text evidence="1">The sequence shown here is derived from an EMBL/GenBank/DDBJ whole genome shotgun (WGS) entry which is preliminary data.</text>
</comment>
<evidence type="ECO:0000313" key="2">
    <source>
        <dbReference type="Proteomes" id="UP000735302"/>
    </source>
</evidence>
<dbReference type="AlphaFoldDB" id="A0AAV4ABR2"/>